<dbReference type="AlphaFoldDB" id="A0A843VS73"/>
<feature type="non-terminal residue" evidence="2">
    <location>
        <position position="147"/>
    </location>
</feature>
<proteinExistence type="predicted"/>
<accession>A0A843VS73</accession>
<dbReference type="EMBL" id="NMUH01002107">
    <property type="protein sequence ID" value="MQL97846.1"/>
    <property type="molecule type" value="Genomic_DNA"/>
</dbReference>
<sequence>RGPTALANVRGGPPPGPAALAARPLCHLRQSTFHASINRGEHDPEKGEDSEARANTRAPPAIPSLRCSLARLFPHSPEEYAGRTFGLSIPPTSEVRRKGTSFVRLQERRAPCAPSVPRHRRHKHPIEDENTNVINAFEDICGNSFVI</sequence>
<evidence type="ECO:0000256" key="1">
    <source>
        <dbReference type="SAM" id="MobiDB-lite"/>
    </source>
</evidence>
<gene>
    <name evidence="2" type="ORF">Taro_030540</name>
</gene>
<evidence type="ECO:0000313" key="2">
    <source>
        <dbReference type="EMBL" id="MQL97846.1"/>
    </source>
</evidence>
<protein>
    <submittedName>
        <fullName evidence="2">Uncharacterized protein</fullName>
    </submittedName>
</protein>
<name>A0A843VS73_COLES</name>
<comment type="caution">
    <text evidence="2">The sequence shown here is derived from an EMBL/GenBank/DDBJ whole genome shotgun (WGS) entry which is preliminary data.</text>
</comment>
<keyword evidence="3" id="KW-1185">Reference proteome</keyword>
<feature type="compositionally biased region" description="Basic and acidic residues" evidence="1">
    <location>
        <begin position="39"/>
        <end position="54"/>
    </location>
</feature>
<reference evidence="2" key="1">
    <citation type="submission" date="2017-07" db="EMBL/GenBank/DDBJ databases">
        <title>Taro Niue Genome Assembly and Annotation.</title>
        <authorList>
            <person name="Atibalentja N."/>
            <person name="Keating K."/>
            <person name="Fields C.J."/>
        </authorList>
    </citation>
    <scope>NUCLEOTIDE SEQUENCE</scope>
    <source>
        <strain evidence="2">Niue_2</strain>
        <tissue evidence="2">Leaf</tissue>
    </source>
</reference>
<evidence type="ECO:0000313" key="3">
    <source>
        <dbReference type="Proteomes" id="UP000652761"/>
    </source>
</evidence>
<organism evidence="2 3">
    <name type="scientific">Colocasia esculenta</name>
    <name type="common">Wild taro</name>
    <name type="synonym">Arum esculentum</name>
    <dbReference type="NCBI Taxonomy" id="4460"/>
    <lineage>
        <taxon>Eukaryota</taxon>
        <taxon>Viridiplantae</taxon>
        <taxon>Streptophyta</taxon>
        <taxon>Embryophyta</taxon>
        <taxon>Tracheophyta</taxon>
        <taxon>Spermatophyta</taxon>
        <taxon>Magnoliopsida</taxon>
        <taxon>Liliopsida</taxon>
        <taxon>Araceae</taxon>
        <taxon>Aroideae</taxon>
        <taxon>Colocasieae</taxon>
        <taxon>Colocasia</taxon>
    </lineage>
</organism>
<feature type="region of interest" description="Disordered" evidence="1">
    <location>
        <begin position="1"/>
        <end position="61"/>
    </location>
</feature>
<dbReference type="Proteomes" id="UP000652761">
    <property type="component" value="Unassembled WGS sequence"/>
</dbReference>